<dbReference type="PANTHER" id="PTHR23068:SF25">
    <property type="entry name" value="DNA (CYTOSINE-5)-METHYLTRANSFERASE DRM2"/>
    <property type="match status" value="1"/>
</dbReference>
<keyword evidence="5 12" id="KW-0808">Transferase</keyword>
<dbReference type="Proteomes" id="UP000694388">
    <property type="component" value="Unplaced"/>
</dbReference>
<dbReference type="Pfam" id="PF21255">
    <property type="entry name" value="DNMT3_ADD_GATA1-like"/>
    <property type="match status" value="1"/>
</dbReference>
<evidence type="ECO:0000256" key="3">
    <source>
        <dbReference type="ARBA" id="ARBA00022491"/>
    </source>
</evidence>
<reference evidence="15" key="2">
    <citation type="submission" date="2025-09" db="UniProtKB">
        <authorList>
            <consortium name="Ensembl"/>
        </authorList>
    </citation>
    <scope>IDENTIFICATION</scope>
</reference>
<evidence type="ECO:0000256" key="2">
    <source>
        <dbReference type="ARBA" id="ARBA00011975"/>
    </source>
</evidence>
<dbReference type="SUPFAM" id="SSF57903">
    <property type="entry name" value="FYVE/PHD zinc finger"/>
    <property type="match status" value="1"/>
</dbReference>
<dbReference type="GO" id="GO:0005634">
    <property type="term" value="C:nucleus"/>
    <property type="evidence" value="ECO:0007669"/>
    <property type="project" value="UniProtKB-SubCell"/>
</dbReference>
<evidence type="ECO:0000256" key="12">
    <source>
        <dbReference type="PROSITE-ProRule" id="PRU01016"/>
    </source>
</evidence>
<protein>
    <recommendedName>
        <fullName evidence="2">DNA (cytosine-5-)-methyltransferase</fullName>
        <ecNumber evidence="2">2.1.1.37</ecNumber>
    </recommendedName>
</protein>
<dbReference type="InterPro" id="IPR013083">
    <property type="entry name" value="Znf_RING/FYVE/PHD"/>
</dbReference>
<evidence type="ECO:0000259" key="14">
    <source>
        <dbReference type="PROSITE" id="PS51533"/>
    </source>
</evidence>
<dbReference type="InterPro" id="IPR040552">
    <property type="entry name" value="DNMT3_ADD_GATA1-like"/>
</dbReference>
<keyword evidence="6 12" id="KW-0949">S-adenosyl-L-methionine</keyword>
<evidence type="ECO:0000313" key="15">
    <source>
        <dbReference type="Ensembl" id="ENSEBUP00000009666.1"/>
    </source>
</evidence>
<feature type="chain" id="PRO_5034614473" description="DNA (cytosine-5-)-methyltransferase" evidence="13">
    <location>
        <begin position="23"/>
        <end position="413"/>
    </location>
</feature>
<keyword evidence="8" id="KW-0863">Zinc-finger</keyword>
<dbReference type="InterPro" id="IPR050390">
    <property type="entry name" value="C5-Methyltransferase"/>
</dbReference>
<dbReference type="Ensembl" id="ENSEBUT00000010195.1">
    <property type="protein sequence ID" value="ENSEBUP00000009666.1"/>
    <property type="gene ID" value="ENSEBUG00000006197.1"/>
</dbReference>
<dbReference type="Gene3D" id="3.30.40.10">
    <property type="entry name" value="Zinc/RING finger domain, C3HC4 (zinc finger)"/>
    <property type="match status" value="1"/>
</dbReference>
<keyword evidence="3" id="KW-0678">Repressor</keyword>
<dbReference type="FunFam" id="3.40.50.150:FF:000008">
    <property type="entry name" value="DNA (Cytosine-5)-methyltransferase 3A isoform X1"/>
    <property type="match status" value="1"/>
</dbReference>
<dbReference type="GO" id="GO:0010468">
    <property type="term" value="P:regulation of gene expression"/>
    <property type="evidence" value="ECO:0007669"/>
    <property type="project" value="UniProtKB-ARBA"/>
</dbReference>
<dbReference type="PROSITE" id="PS51679">
    <property type="entry name" value="SAM_MT_C5"/>
    <property type="match status" value="1"/>
</dbReference>
<dbReference type="InterPro" id="IPR011011">
    <property type="entry name" value="Znf_FYVE_PHD"/>
</dbReference>
<dbReference type="GO" id="GO:0003677">
    <property type="term" value="F:DNA binding"/>
    <property type="evidence" value="ECO:0007669"/>
    <property type="project" value="UniProtKB-KW"/>
</dbReference>
<keyword evidence="10" id="KW-0238">DNA-binding</keyword>
<dbReference type="SUPFAM" id="SSF53335">
    <property type="entry name" value="S-adenosyl-L-methionine-dependent methyltransferases"/>
    <property type="match status" value="1"/>
</dbReference>
<keyword evidence="9" id="KW-0862">Zinc</keyword>
<keyword evidence="16" id="KW-1185">Reference proteome</keyword>
<reference evidence="15" key="1">
    <citation type="submission" date="2025-08" db="UniProtKB">
        <authorList>
            <consortium name="Ensembl"/>
        </authorList>
    </citation>
    <scope>IDENTIFICATION</scope>
</reference>
<dbReference type="InterPro" id="IPR025766">
    <property type="entry name" value="ADD"/>
</dbReference>
<dbReference type="PANTHER" id="PTHR23068">
    <property type="entry name" value="DNA CYTOSINE-5- -METHYLTRANSFERASE 3-RELATED"/>
    <property type="match status" value="1"/>
</dbReference>
<dbReference type="EC" id="2.1.1.37" evidence="2"/>
<accession>A0A8C4WSS6</accession>
<dbReference type="PROSITE" id="PS00094">
    <property type="entry name" value="C5_MTASE_1"/>
    <property type="match status" value="1"/>
</dbReference>
<dbReference type="GO" id="GO:0008270">
    <property type="term" value="F:zinc ion binding"/>
    <property type="evidence" value="ECO:0007669"/>
    <property type="project" value="UniProtKB-KW"/>
</dbReference>
<dbReference type="InterPro" id="IPR018117">
    <property type="entry name" value="C5_DNA_meth_AS"/>
</dbReference>
<keyword evidence="13" id="KW-0732">Signal</keyword>
<evidence type="ECO:0000313" key="16">
    <source>
        <dbReference type="Proteomes" id="UP000694388"/>
    </source>
</evidence>
<evidence type="ECO:0000256" key="8">
    <source>
        <dbReference type="ARBA" id="ARBA00022771"/>
    </source>
</evidence>
<keyword evidence="7" id="KW-0479">Metal-binding</keyword>
<dbReference type="InterPro" id="IPR049554">
    <property type="entry name" value="DNMT3_ADD_PHD"/>
</dbReference>
<evidence type="ECO:0000256" key="5">
    <source>
        <dbReference type="ARBA" id="ARBA00022679"/>
    </source>
</evidence>
<feature type="domain" description="PHD-type" evidence="14">
    <location>
        <begin position="8"/>
        <end position="188"/>
    </location>
</feature>
<comment type="subcellular location">
    <subcellularLocation>
        <location evidence="1">Nucleus</location>
    </subcellularLocation>
</comment>
<evidence type="ECO:0000256" key="7">
    <source>
        <dbReference type="ARBA" id="ARBA00022723"/>
    </source>
</evidence>
<dbReference type="PROSITE" id="PS51533">
    <property type="entry name" value="ADD"/>
    <property type="match status" value="1"/>
</dbReference>
<dbReference type="Pfam" id="PF00145">
    <property type="entry name" value="DNA_methylase"/>
    <property type="match status" value="1"/>
</dbReference>
<sequence length="413" mass="46112">MNSLLLYRGGGFLLLCVDICLACGSLDIMVEHPLFEGGMCQLCKHVNFPPAKEVRFPATPDSAATDPDSISCFYTQKVFICSIYSSFSALCSNTFMECAYQYDDDGYQAYCSVCYGGGEVLMCGNNNCCRCFCVECVEILVSPGAVKSAIAEEPWGCYMCRPKSSHGLLRRRDDWASKLQHLFSNTQSQQYPLPKIFPPVPASERKPIRVLSLFDGIGTGLLVLKELGVKMDRYVASEICEDSIMVGTVRHEGTITYVGDIRNLTRKNIQEWGPFDLVIGGSPCNDLSIVNPARKGLYEGTGRLFFEFYRLLHESKPKEGEDRPFFWLFENVAAMGVNDKRDISRFLECDPVMIDAKEVSAAHRARYFWGNLPGMNSSLDTRPLMTMGVDSMELQDCLEHGRTAKLECALGEL</sequence>
<evidence type="ECO:0000256" key="1">
    <source>
        <dbReference type="ARBA" id="ARBA00004123"/>
    </source>
</evidence>
<comment type="similarity">
    <text evidence="12">Belongs to the class I-like SAM-binding methyltransferase superfamily. C5-methyltransferase family.</text>
</comment>
<dbReference type="GO" id="GO:0032259">
    <property type="term" value="P:methylation"/>
    <property type="evidence" value="ECO:0007669"/>
    <property type="project" value="UniProtKB-KW"/>
</dbReference>
<keyword evidence="4 12" id="KW-0489">Methyltransferase</keyword>
<evidence type="ECO:0000256" key="13">
    <source>
        <dbReference type="SAM" id="SignalP"/>
    </source>
</evidence>
<feature type="active site" evidence="12">
    <location>
        <position position="284"/>
    </location>
</feature>
<dbReference type="GO" id="GO:0003886">
    <property type="term" value="F:DNA (cytosine-5-)-methyltransferase activity"/>
    <property type="evidence" value="ECO:0007669"/>
    <property type="project" value="UniProtKB-EC"/>
</dbReference>
<evidence type="ECO:0000256" key="4">
    <source>
        <dbReference type="ARBA" id="ARBA00022603"/>
    </source>
</evidence>
<organism evidence="15 16">
    <name type="scientific">Eptatretus burgeri</name>
    <name type="common">Inshore hagfish</name>
    <dbReference type="NCBI Taxonomy" id="7764"/>
    <lineage>
        <taxon>Eukaryota</taxon>
        <taxon>Metazoa</taxon>
        <taxon>Chordata</taxon>
        <taxon>Craniata</taxon>
        <taxon>Vertebrata</taxon>
        <taxon>Cyclostomata</taxon>
        <taxon>Myxini</taxon>
        <taxon>Myxiniformes</taxon>
        <taxon>Myxinidae</taxon>
        <taxon>Eptatretinae</taxon>
        <taxon>Eptatretus</taxon>
    </lineage>
</organism>
<evidence type="ECO:0000256" key="6">
    <source>
        <dbReference type="ARBA" id="ARBA00022691"/>
    </source>
</evidence>
<dbReference type="GeneTree" id="ENSGT00940000155459"/>
<dbReference type="AlphaFoldDB" id="A0A8C4WSS6"/>
<dbReference type="InterPro" id="IPR001525">
    <property type="entry name" value="C5_MeTfrase"/>
</dbReference>
<dbReference type="InterPro" id="IPR029063">
    <property type="entry name" value="SAM-dependent_MTases_sf"/>
</dbReference>
<keyword evidence="11" id="KW-0539">Nucleus</keyword>
<feature type="signal peptide" evidence="13">
    <location>
        <begin position="1"/>
        <end position="22"/>
    </location>
</feature>
<evidence type="ECO:0000256" key="11">
    <source>
        <dbReference type="ARBA" id="ARBA00023242"/>
    </source>
</evidence>
<proteinExistence type="inferred from homology"/>
<name>A0A8C4WSS6_EPTBU</name>
<dbReference type="Pfam" id="PF17980">
    <property type="entry name" value="ADD_DNMT3"/>
    <property type="match status" value="1"/>
</dbReference>
<evidence type="ECO:0000256" key="9">
    <source>
        <dbReference type="ARBA" id="ARBA00022833"/>
    </source>
</evidence>
<evidence type="ECO:0000256" key="10">
    <source>
        <dbReference type="ARBA" id="ARBA00023125"/>
    </source>
</evidence>
<dbReference type="Gene3D" id="3.40.50.150">
    <property type="entry name" value="Vaccinia Virus protein VP39"/>
    <property type="match status" value="1"/>
</dbReference>